<comment type="caution">
    <text evidence="1">The sequence shown here is derived from an EMBL/GenBank/DDBJ whole genome shotgun (WGS) entry which is preliminary data.</text>
</comment>
<proteinExistence type="predicted"/>
<gene>
    <name evidence="1" type="ORF">J2S42_008204</name>
</gene>
<reference evidence="1 2" key="1">
    <citation type="submission" date="2023-07" db="EMBL/GenBank/DDBJ databases">
        <title>Sequencing the genomes of 1000 actinobacteria strains.</title>
        <authorList>
            <person name="Klenk H.-P."/>
        </authorList>
    </citation>
    <scope>NUCLEOTIDE SEQUENCE [LARGE SCALE GENOMIC DNA]</scope>
    <source>
        <strain evidence="1 2">DSM 44709</strain>
    </source>
</reference>
<accession>A0AAE4B1K4</accession>
<organism evidence="1 2">
    <name type="scientific">Catenuloplanes indicus</name>
    <dbReference type="NCBI Taxonomy" id="137267"/>
    <lineage>
        <taxon>Bacteria</taxon>
        <taxon>Bacillati</taxon>
        <taxon>Actinomycetota</taxon>
        <taxon>Actinomycetes</taxon>
        <taxon>Micromonosporales</taxon>
        <taxon>Micromonosporaceae</taxon>
        <taxon>Catenuloplanes</taxon>
    </lineage>
</organism>
<dbReference type="InterPro" id="IPR023296">
    <property type="entry name" value="Glyco_hydro_beta-prop_sf"/>
</dbReference>
<evidence type="ECO:0000313" key="2">
    <source>
        <dbReference type="Proteomes" id="UP001240236"/>
    </source>
</evidence>
<sequence length="252" mass="26016">MIEPFGLLLAFSGAGTGGVRFALSEGADALRWRVLRESAGVLPGASDPFLVRDTGGAIHCLTAGGDGVRVWTTADLETWSGPRVLPVGVTGVRAPKAYPDGAGHRVIFTAGGRAYGVHTAGLDTAGLDTATAPVPLLDRSGDDVALLHANGVEYRFHSDGGTLVQCRRDGDSFTEVKHGIGDGEAAVVFAGLGGRTWYLLAGTGDGLRPYVTRGIGIGAWQPASPDGMPAGARRGGVITVTEDEFKRLEAHA</sequence>
<name>A0AAE4B1K4_9ACTN</name>
<keyword evidence="2" id="KW-1185">Reference proteome</keyword>
<evidence type="ECO:0000313" key="1">
    <source>
        <dbReference type="EMBL" id="MDQ0371535.1"/>
    </source>
</evidence>
<dbReference type="SUPFAM" id="SSF75005">
    <property type="entry name" value="Arabinanase/levansucrase/invertase"/>
    <property type="match status" value="1"/>
</dbReference>
<dbReference type="AlphaFoldDB" id="A0AAE4B1K4"/>
<dbReference type="Proteomes" id="UP001240236">
    <property type="component" value="Unassembled WGS sequence"/>
</dbReference>
<dbReference type="Gene3D" id="2.115.10.20">
    <property type="entry name" value="Glycosyl hydrolase domain, family 43"/>
    <property type="match status" value="1"/>
</dbReference>
<protein>
    <submittedName>
        <fullName evidence="1">Uncharacterized protein</fullName>
    </submittedName>
</protein>
<dbReference type="EMBL" id="JAUSUZ010000001">
    <property type="protein sequence ID" value="MDQ0371535.1"/>
    <property type="molecule type" value="Genomic_DNA"/>
</dbReference>
<dbReference type="RefSeq" id="WP_307248398.1">
    <property type="nucleotide sequence ID" value="NZ_JAUSUZ010000001.1"/>
</dbReference>